<dbReference type="AlphaFoldDB" id="A0A7Z0B1L6"/>
<name>A0A7Z0B1L6_9BURK</name>
<sequence>MATFSYRALAFKQGDGAPMTVLFAAAAKDIDRWSGIPEKKSFDGADRDSTGFQRVFNEKREQDLITFFSQAKNTLQNPLLCATLRQAEGNVIFSPDNEQQSDGVVTTGTLVVNDDYLEGATMEQLFELLRDRLESRVPHVKGRKPTESAIARVRELMRRDDEEVETTAFEEDEEEGDASDAIANSELTPSSHVEGFWEEVAARHEVLKELNEGGQSYHQDTFAGYTRDALLSYVRPIVLVDGQHRLRGAVKQAEQAVASPEAMTELSKLVATMSADDAETEIYRRFGRSLPVSLLMDDDPAEHVFQFVVVNQKATPIGKALLGTIVSTTLSDEELQGVSDRLEAAAIRLDDSRAVSMSVLDRGSPFYGFVNRGLKGEQKDCLDWSVMVSLVNLFRNLKGARVWGSELDYAALWKKKYLQECAIAIESGNPERSPIDVWRQLDGPWRHVFIKFWQRVRQKFSSDDRESLNAWGSTAKSQLFNKVSLNVLASDFFSFLHEKSLTFSSMHDLDGIVDQWLAGVADDYFSRPWGGTTQGLRGVKKDSTGIRNQWSKLWRDYRQDPSRRPNVADFRKPLA</sequence>
<feature type="region of interest" description="Disordered" evidence="1">
    <location>
        <begin position="161"/>
        <end position="188"/>
    </location>
</feature>
<proteinExistence type="predicted"/>
<dbReference type="RefSeq" id="WP_179707537.1">
    <property type="nucleotide sequence ID" value="NZ_JACCAU010000001.1"/>
</dbReference>
<evidence type="ECO:0008006" key="4">
    <source>
        <dbReference type="Google" id="ProtNLM"/>
    </source>
</evidence>
<protein>
    <recommendedName>
        <fullName evidence="4">DGQHR domain-containing protein</fullName>
    </recommendedName>
</protein>
<evidence type="ECO:0000256" key="1">
    <source>
        <dbReference type="SAM" id="MobiDB-lite"/>
    </source>
</evidence>
<dbReference type="Proteomes" id="UP000572540">
    <property type="component" value="Unassembled WGS sequence"/>
</dbReference>
<reference evidence="2 3" key="1">
    <citation type="submission" date="2020-07" db="EMBL/GenBank/DDBJ databases">
        <title>Exploring microbial biodiversity for novel pathways involved in the catabolism of aromatic compounds derived from lignin.</title>
        <authorList>
            <person name="Elkins J."/>
        </authorList>
    </citation>
    <scope>NUCLEOTIDE SEQUENCE [LARGE SCALE GENOMIC DNA]</scope>
    <source>
        <strain evidence="2 3">H2C3B</strain>
    </source>
</reference>
<accession>A0A7Z0B1L6</accession>
<dbReference type="EMBL" id="JACCAU010000001">
    <property type="protein sequence ID" value="NYH17824.1"/>
    <property type="molecule type" value="Genomic_DNA"/>
</dbReference>
<organism evidence="2 3">
    <name type="scientific">Paraburkholderia bryophila</name>
    <dbReference type="NCBI Taxonomy" id="420952"/>
    <lineage>
        <taxon>Bacteria</taxon>
        <taxon>Pseudomonadati</taxon>
        <taxon>Pseudomonadota</taxon>
        <taxon>Betaproteobacteria</taxon>
        <taxon>Burkholderiales</taxon>
        <taxon>Burkholderiaceae</taxon>
        <taxon>Paraburkholderia</taxon>
    </lineage>
</organism>
<gene>
    <name evidence="2" type="ORF">GGD41_005052</name>
</gene>
<evidence type="ECO:0000313" key="2">
    <source>
        <dbReference type="EMBL" id="NYH17824.1"/>
    </source>
</evidence>
<feature type="compositionally biased region" description="Acidic residues" evidence="1">
    <location>
        <begin position="162"/>
        <end position="178"/>
    </location>
</feature>
<evidence type="ECO:0000313" key="3">
    <source>
        <dbReference type="Proteomes" id="UP000572540"/>
    </source>
</evidence>
<comment type="caution">
    <text evidence="2">The sequence shown here is derived from an EMBL/GenBank/DDBJ whole genome shotgun (WGS) entry which is preliminary data.</text>
</comment>